<feature type="domain" description="Aconitase A/isopropylmalate dehydratase small subunit swivel" evidence="13">
    <location>
        <begin position="1"/>
        <end position="132"/>
    </location>
</feature>
<comment type="subunit">
    <text evidence="5">Heterodimer of LeuC and LeuD.</text>
</comment>
<comment type="similarity">
    <text evidence="4">Belongs to the LeuD family. LeuD type 1 subfamily.</text>
</comment>
<dbReference type="InterPro" id="IPR050075">
    <property type="entry name" value="LeuD"/>
</dbReference>
<keyword evidence="9" id="KW-0456">Lyase</keyword>
<sequence length="213" mass="24087">MEKFQTFTGVVAPLNRANIDTDAIIPKQFLKSIHRTGFGSNLFDEWRYLDHGEPGQDCSNRTLNQDFVLNQDRYKGASILLTGENFGCGSSREHAPWALADFGFKAIIAESFADIFYNNCFKNGILPITLNKKDIQALFENSGSKPGFSLNVKLDKQSLTDPSGNTFNFELEGFRKDALLKGLDEIELTLSFEKDIKAFEENHQKSQPWLFTE</sequence>
<evidence type="ECO:0000256" key="10">
    <source>
        <dbReference type="ARBA" id="ARBA00023304"/>
    </source>
</evidence>
<comment type="pathway">
    <text evidence="3">Amino-acid biosynthesis; L-leucine biosynthesis; L-leucine from 3-methyl-2-oxobutanoate: step 2/4.</text>
</comment>
<dbReference type="SUPFAM" id="SSF52016">
    <property type="entry name" value="LeuD/IlvD-like"/>
    <property type="match status" value="1"/>
</dbReference>
<dbReference type="InterPro" id="IPR033940">
    <property type="entry name" value="IPMI_Swivel"/>
</dbReference>
<evidence type="ECO:0000256" key="8">
    <source>
        <dbReference type="ARBA" id="ARBA00022605"/>
    </source>
</evidence>
<dbReference type="InterPro" id="IPR000573">
    <property type="entry name" value="AconitaseA/IPMdHydase_ssu_swvl"/>
</dbReference>
<evidence type="ECO:0000256" key="3">
    <source>
        <dbReference type="ARBA" id="ARBA00004729"/>
    </source>
</evidence>
<dbReference type="GO" id="GO:0009098">
    <property type="term" value="P:L-leucine biosynthetic process"/>
    <property type="evidence" value="ECO:0007669"/>
    <property type="project" value="UniProtKB-UniPathway"/>
</dbReference>
<evidence type="ECO:0000313" key="14">
    <source>
        <dbReference type="EMBL" id="SVA03975.1"/>
    </source>
</evidence>
<reference evidence="14" key="1">
    <citation type="submission" date="2018-05" db="EMBL/GenBank/DDBJ databases">
        <authorList>
            <person name="Lanie J.A."/>
            <person name="Ng W.-L."/>
            <person name="Kazmierczak K.M."/>
            <person name="Andrzejewski T.M."/>
            <person name="Davidsen T.M."/>
            <person name="Wayne K.J."/>
            <person name="Tettelin H."/>
            <person name="Glass J.I."/>
            <person name="Rusch D."/>
            <person name="Podicherti R."/>
            <person name="Tsui H.-C.T."/>
            <person name="Winkler M.E."/>
        </authorList>
    </citation>
    <scope>NUCLEOTIDE SEQUENCE</scope>
</reference>
<dbReference type="PANTHER" id="PTHR43345">
    <property type="entry name" value="3-ISOPROPYLMALATE DEHYDRATASE SMALL SUBUNIT 2-RELATED-RELATED"/>
    <property type="match status" value="1"/>
</dbReference>
<evidence type="ECO:0000256" key="1">
    <source>
        <dbReference type="ARBA" id="ARBA00000491"/>
    </source>
</evidence>
<protein>
    <recommendedName>
        <fullName evidence="6">3-isopropylmalate dehydratase</fullName>
        <ecNumber evidence="6">4.2.1.33</ecNumber>
    </recommendedName>
    <alternativeName>
        <fullName evidence="11">Alpha-IPM isomerase</fullName>
    </alternativeName>
    <alternativeName>
        <fullName evidence="12">Isopropylmalate isomerase</fullName>
    </alternativeName>
</protein>
<accession>A0A381SIU8</accession>
<keyword evidence="7" id="KW-0432">Leucine biosynthesis</keyword>
<evidence type="ECO:0000256" key="4">
    <source>
        <dbReference type="ARBA" id="ARBA00009845"/>
    </source>
</evidence>
<dbReference type="AlphaFoldDB" id="A0A381SIU8"/>
<dbReference type="FunFam" id="3.20.19.10:FF:000003">
    <property type="entry name" value="3-isopropylmalate dehydratase small subunit"/>
    <property type="match status" value="1"/>
</dbReference>
<dbReference type="CDD" id="cd01577">
    <property type="entry name" value="IPMI_Swivel"/>
    <property type="match status" value="1"/>
</dbReference>
<keyword evidence="10" id="KW-0100">Branched-chain amino acid biosynthesis</keyword>
<comment type="catalytic activity">
    <reaction evidence="1">
        <text>(2R,3S)-3-isopropylmalate = (2S)-2-isopropylmalate</text>
        <dbReference type="Rhea" id="RHEA:32287"/>
        <dbReference type="ChEBI" id="CHEBI:1178"/>
        <dbReference type="ChEBI" id="CHEBI:35121"/>
        <dbReference type="EC" id="4.2.1.33"/>
    </reaction>
</comment>
<dbReference type="NCBIfam" id="NF002458">
    <property type="entry name" value="PRK01641.1"/>
    <property type="match status" value="1"/>
</dbReference>
<evidence type="ECO:0000256" key="6">
    <source>
        <dbReference type="ARBA" id="ARBA00011998"/>
    </source>
</evidence>
<evidence type="ECO:0000256" key="2">
    <source>
        <dbReference type="ARBA" id="ARBA00002695"/>
    </source>
</evidence>
<gene>
    <name evidence="14" type="ORF">METZ01_LOCUS56829</name>
</gene>
<dbReference type="InterPro" id="IPR015928">
    <property type="entry name" value="Aconitase/3IPM_dehydase_swvl"/>
</dbReference>
<dbReference type="Gene3D" id="3.20.19.10">
    <property type="entry name" value="Aconitase, domain 4"/>
    <property type="match status" value="1"/>
</dbReference>
<dbReference type="PANTHER" id="PTHR43345:SF5">
    <property type="entry name" value="3-ISOPROPYLMALATE DEHYDRATASE SMALL SUBUNIT"/>
    <property type="match status" value="1"/>
</dbReference>
<evidence type="ECO:0000259" key="13">
    <source>
        <dbReference type="Pfam" id="PF00694"/>
    </source>
</evidence>
<dbReference type="UniPathway" id="UPA00048">
    <property type="reaction ID" value="UER00071"/>
</dbReference>
<organism evidence="14">
    <name type="scientific">marine metagenome</name>
    <dbReference type="NCBI Taxonomy" id="408172"/>
    <lineage>
        <taxon>unclassified sequences</taxon>
        <taxon>metagenomes</taxon>
        <taxon>ecological metagenomes</taxon>
    </lineage>
</organism>
<name>A0A381SIU8_9ZZZZ</name>
<dbReference type="GO" id="GO:0009316">
    <property type="term" value="C:3-isopropylmalate dehydratase complex"/>
    <property type="evidence" value="ECO:0007669"/>
    <property type="project" value="InterPro"/>
</dbReference>
<evidence type="ECO:0000256" key="5">
    <source>
        <dbReference type="ARBA" id="ARBA00011271"/>
    </source>
</evidence>
<dbReference type="InterPro" id="IPR004431">
    <property type="entry name" value="3-IsopropMal_deHydase_ssu"/>
</dbReference>
<dbReference type="Pfam" id="PF00694">
    <property type="entry name" value="Aconitase_C"/>
    <property type="match status" value="1"/>
</dbReference>
<evidence type="ECO:0000256" key="11">
    <source>
        <dbReference type="ARBA" id="ARBA00031631"/>
    </source>
</evidence>
<dbReference type="EC" id="4.2.1.33" evidence="6"/>
<dbReference type="EMBL" id="UINC01003173">
    <property type="protein sequence ID" value="SVA03975.1"/>
    <property type="molecule type" value="Genomic_DNA"/>
</dbReference>
<evidence type="ECO:0000256" key="9">
    <source>
        <dbReference type="ARBA" id="ARBA00023239"/>
    </source>
</evidence>
<dbReference type="NCBIfam" id="TIGR00171">
    <property type="entry name" value="leuD"/>
    <property type="match status" value="1"/>
</dbReference>
<comment type="function">
    <text evidence="2">Catalyzes the isomerization between 2-isopropylmalate and 3-isopropylmalate, via the formation of 2-isopropylmaleate.</text>
</comment>
<proteinExistence type="inferred from homology"/>
<dbReference type="GO" id="GO:0003861">
    <property type="term" value="F:3-isopropylmalate dehydratase activity"/>
    <property type="evidence" value="ECO:0007669"/>
    <property type="project" value="UniProtKB-EC"/>
</dbReference>
<keyword evidence="8" id="KW-0028">Amino-acid biosynthesis</keyword>
<evidence type="ECO:0000256" key="12">
    <source>
        <dbReference type="ARBA" id="ARBA00033368"/>
    </source>
</evidence>
<evidence type="ECO:0000256" key="7">
    <source>
        <dbReference type="ARBA" id="ARBA00022430"/>
    </source>
</evidence>
<dbReference type="HAMAP" id="MF_01031">
    <property type="entry name" value="LeuD_type1"/>
    <property type="match status" value="1"/>
</dbReference>